<sequence>MFEAHVLHLLRRYLGEYVHGLSAEALRISVWKGDVVLKDLKLKAEALNALRLPVMVKAGFVGTITLKVPWKSLGKEPVIVLIDRVFILAHPAPDGRTLEKEDHEKLFEAKLRQIEAAESATLEAISRSKIGSPTSGSSWLTSLIATIIGNLKISVSNIHIRYEDTVNNPGHPFACGVTLSKLAAVTTDEQGNETFDTSGALDKLRKSLQLERLAMYHDSDSDPWKPSKKWEDLIPQEWIEIFEDGIKEPVKDRTVPSVWARDRKYVVSPINGVLKYHRLGDQERDDPNIPFEKASVAINDVTLTITEPQYHDWIRLMEVISRYKMYVEVSHLRPMVPVSNNARLWWRFGAQAGLQLKKMCYRFSWDQIQSLCHLRRRYIQLYVCLLQQSSYDSSEIRDIEKNLDEKVILLWRFLAHAKVESVKSKEAAEQRMQRKNSWFSFTWRTPDEDASIGSNSEGSDQEEEKFTKEEWEAINKLLSFQPDKDVTLHPGKEVQNLIRYLIEVSISKAATRIISSDQKEIVCGSFENLQVSTKFKHSTTSCDLTLKFYGLSSPEGSLAESVCSEQKVNALAAHLVHSPAGENVDWKLSATISPCHVTIFVESYYRFLEFVKRSNAVSPTVALETATALQHKFEKVTRKAQEQIQMVLEEHSRFALDIDLDAPKVRIPIREPTSSKCDCHLLLDFGHFTLHTKDSDQSDESNSLYSRFYISGRDIAALFTNCGSTREACALTSQPSLSPSIEDVGNAYALVDPCGMAVVVDKIKVMHPMHPSMRVSVQVPGLSIHFSPSRLHRIMELLNILHLALSNAEQDEGEVVESQSTPWNPADIATTARVLVWKGIGYSIAAWQPCFLVLSGLNLYVLESESSHGYQRCSSMSGKQVFEVPVANVGGSPLCIAVCARGMDYQKALESFSTLIVELGDEEEKATWLRGLTHATYRASAPPSVNVLGESNEITPGLTEHQMLSAKTADLIISGTLLETRLLLYGEVEDEMHDQNEEACILEVLACGGKVHVSRWGGDLTAKMKLHSLKIKDELQRYFSTGHRYLACSVLSDEHLSTSESHAKNEHGSTWEEDDVFRDALPDFVPLSEATEAAILEMDIPKSTANEVFYEVEGSDDSDFVTVIFLTRDPNSPDYDGIDTQMCIRMSKLEFFCNRPTLVALINLGFDLNAAYSGTGGSRTNKYPDDQPLTNKNQIETNGHDFVKGLLGHGKGRVIFNLNMNVDCVTIFLNQEDGSQLAMLIQERFLLDIKVHPSSLAIEGTLGNFRLCDLSLGSDHCWGWLCDIRNQGAESLIEFVFKSYSTEDDDYEGYEYSLTGRLSAVRIVFLYRFIQEVTAYFMELATPHTEEAIKLVDKVRGIEWLIEKYEIDGASAIKLDLALDTPIIVVPKNSMSKDFMQLDLGHLRVKNELQWHGCPEKDPSSVHIDVLNAEILGINLAVGINGCVGKPMIREGKDIHVYVRRSLRDVFRKVPTFSLEVQVGLLHALMSDKEYNVILDCLSLNLFEQPTLPPSFRGSKSLSKDTIKFLADKVNLNGQVLLSRTVNVIVVEVNYALLELYNGGQEESPLAHLALEGLWVSYRMTSLSEADLYITIPNLSFLDIRPDTKQEMRLMLGSCTDALKPPDRDVDLPRSTMFLMDCRWRLSSQSFVLRAQQPRILVVPDFLLAVCEFFVPALGTITGRDEKMNPKNDPLNKSGNIIFYSSVYKQIDDIVHLSSKRKLVADTVGVEEYIYDGCGKTLCLNDEKETKDSHRPGFQPIIIIGRGKRLRFVNVKIENGWLLRKYTYLSCDSSYSVSPEDGVELVMLEFSSFSNLEGLDIVEEPPNSSDSSGLVCSEPNPVQSFSFEAQVVSPEFTFYDSSKSFLEDGLLGEKLLRAKMDFSFMYSSKEKDKWVRGHLKDLTIEAGSGLVILDPVDISGGYTSIKDKTNISLMSTDIYIHLSLGVISLLLNLQTQVVTASELGSADPLSPCTNFDRLWVSSNENGPNNKLTFWRPRAPPNYVILGDCVTSRPIPPSQAVVSVNNAYGRVRKPLGFKLIGSFPCIQKLGEDEGSADVDGVCSLWLPIAPSGYVAAGCVAYLGIEQPPNHIVHCIRADLVTSSVYSECILSASSNSSFVSGFSIWRVDNALGSFYAHSSLSSPPKYSSIDVNHLLLSSSRSYSIPEESKLDPIIEDENQCQQTNDGNPMSSGWDILRSISKATSYYTSTPNFERIWWDRGGDYRRAVSIWRPLCRPGYSILGDCITEGLEPPSLGIIFKTDNHEISAKPLQFTKVAYIGRKGSDEAFFWYPVAPPGYASLGCLVTRIDEAPRLELVCCPLMDLVRQANVLEIPITRSSSSKGSSTWSIWRVENQASTFLARPDLKKPSGRLAFAIGDTVKQKTRDNVTSELKIRRVSLTVLDNLCGTITPLFDATITNLKLATHGQLEAMNAVLISSIAASTFNAQLEAWEPLVESFDGIFKFETYSTNLHPPLKLGKRLRVAATSILNINLTAANLETFVQAFTSWKVHREIEEKAMKLNEEANSQEGRVKNFSMSALDEDDLQTITIENKLGCDVYLRKAEQNSDTIDLLHDGDYASVWVTPPRYSDRLNVANDSRESRRYVSVQIVEAKALPILDDGNGHNYFCAVRLVIENQDENQQKLFPQSARTKCVKPSIYKVNDSNQGIAKWHEIFFFEVPRKGTAKLEVEVTNLAAKAGKGEVVGAASFSVAGHGTSILKKVASSRMMHHASEVQNVVSYPLKKRGQVNVDDTVLCGHLSVAASYFERKMLANVRDDEVRVNGKDEDVGFWLGLAPEGAWESVKSFLPPSVITRSLNGDFFAVEVFTRNGKKHAVIRGLASVINDSDVKLDISVSHLTANSSNSISVISPGSDVVLPWRSITENSNCCLQVRPHLGGSQDLYGWGRLTSLGEQPSTVQGSLGRQGTSKQLNKMPVPAVNLNMLEKKDMLLSCPDMGGNMFWLSVCIDASVLHTEHNSPVYDWKMSISSPLKLENRLPCPAQYIVWERQKDGNNIERQHGYMSSRETVHLYSVDVRNPIYLILIVQGGWVVEKDPILVLDLTSNNHVSSFSMVNQQRKRRLRVSIERDMGGTAAAPKIIRFFVPYWICNESSLDLVYRVVEIEQLENVEADNLLLSKAVKSSKSFKNSSATMVGRQVDSRKNIQILEEIEETSSAPCMLSPQDYIGRGGIMLFSSKNDAYLSPRVGVTVAIRNSENFSPGISLLELEKKQRVDLKAFGYDGSYFLLSALLHMTSDRTKVVHFQPHTLFINRLGCRLCLRQCGTESQECIEPTDPPKQFGWQSSKVQLLQLRLDGCEWSAPFSVGIEGMMSICLRSEANCVISFIRVEVRSGTKSSRYEVIFRPNSYSTPYRIENRSLFLAVCFRQVGGTSDSWRRLPPNAAVSFSWEDLGRERMLELLIDGMDPMSAQKYNIDEPSNHQQLLENGTDSRALCVGVIKEEKMHVVKIRDWSAKRISRGILHSSLSQVTATNTSAQQAVSSTECEFHVIVEVGELGLSIVDHTPEEILYFSIQNLLLSYSTGLGSGVSRIKIRMLGIQVDNQLPLTPTPVLFRPNRVGEETDYILKFSMTRQSNGLLDLCVYPYIGLQGPVNSAFLINIHEPIIWRIHGMIQHVDISRLFDNQSTSVSIDPIVQIGVLNISEIRFKVSLAMSPTQRPVGVLGFWSSLMTALGNTENMPVRINQRFQENVCMRYSVLMGNAISNIKKDVLSQPLQLLSGVDILGNASSALGHMSKGVAALSMDKKFIQSRQRKDNKGVEDFGDVIREGGGALAKGLFRGVTGILTKPLEGAKASGVEGFVQGVGKGLIGAAAQPVSGVLDLLSKTTEGANAMRMKIAAAIASEDQLLRRRLPRAIGGDNLLRPYDEHKAQGQVILQLAECGSFFGQVDLFKVRGKFALSDAYEDHFLLPKGRFLLVTHRRVVLLQQSSNIISQKRFNPARDPCSVLWDVMWDDLVTMELTNGKKDQPNSPPSRLILYIQSKSVDSKDQVRVIKCSRDSSQAIEAYTSIEQARSTYGANQSEALLIQKAKKPYSPSIDGFSSGSSTWTSTWSPQHMLTTLPHKPTFGSSEH</sequence>
<dbReference type="CDD" id="cd00030">
    <property type="entry name" value="C2"/>
    <property type="match status" value="1"/>
</dbReference>
<keyword evidence="8" id="KW-1185">Reference proteome</keyword>
<reference evidence="7 8" key="1">
    <citation type="submission" date="2024-01" db="EMBL/GenBank/DDBJ databases">
        <title>The complete chloroplast genome sequence of Lithospermum erythrorhizon: insights into the phylogenetic relationship among Boraginaceae species and the maternal lineages of purple gromwells.</title>
        <authorList>
            <person name="Okada T."/>
            <person name="Watanabe K."/>
        </authorList>
    </citation>
    <scope>NUCLEOTIDE SEQUENCE [LARGE SCALE GENOMIC DNA]</scope>
</reference>
<comment type="caution">
    <text evidence="7">The sequence shown here is derived from an EMBL/GenBank/DDBJ whole genome shotgun (WGS) entry which is preliminary data.</text>
</comment>
<keyword evidence="2" id="KW-0813">Transport</keyword>
<dbReference type="EMBL" id="BAABME010000063">
    <property type="protein sequence ID" value="GAA0139155.1"/>
    <property type="molecule type" value="Genomic_DNA"/>
</dbReference>
<name>A0AAV3NIJ2_LITER</name>
<evidence type="ECO:0000313" key="7">
    <source>
        <dbReference type="EMBL" id="GAA0139155.1"/>
    </source>
</evidence>
<dbReference type="PANTHER" id="PTHR45523:SF2">
    <property type="entry name" value="OS02G0470600 PROTEIN"/>
    <property type="match status" value="1"/>
</dbReference>
<evidence type="ECO:0000259" key="5">
    <source>
        <dbReference type="Pfam" id="PF25036"/>
    </source>
</evidence>
<evidence type="ECO:0000259" key="4">
    <source>
        <dbReference type="Pfam" id="PF12624"/>
    </source>
</evidence>
<evidence type="ECO:0000259" key="6">
    <source>
        <dbReference type="Pfam" id="PF25037"/>
    </source>
</evidence>
<evidence type="ECO:0000313" key="8">
    <source>
        <dbReference type="Proteomes" id="UP001454036"/>
    </source>
</evidence>
<feature type="domain" description="Chorein N-terminal" evidence="4">
    <location>
        <begin position="1"/>
        <end position="702"/>
    </location>
</feature>
<dbReference type="InterPro" id="IPR035892">
    <property type="entry name" value="C2_domain_sf"/>
</dbReference>
<evidence type="ECO:0000256" key="2">
    <source>
        <dbReference type="ARBA" id="ARBA00022448"/>
    </source>
</evidence>
<protein>
    <submittedName>
        <fullName evidence="7">Membrane traffic protein</fullName>
    </submittedName>
</protein>
<dbReference type="InterPro" id="IPR009543">
    <property type="entry name" value="VPS13_VAB"/>
</dbReference>
<evidence type="ECO:0000256" key="3">
    <source>
        <dbReference type="ARBA" id="ARBA00023055"/>
    </source>
</evidence>
<dbReference type="PANTHER" id="PTHR45523">
    <property type="entry name" value="TETRATRICOPEPTIDE REPEAT (TPR)-CONTAINING PROTEIN-RELATED"/>
    <property type="match status" value="1"/>
</dbReference>
<keyword evidence="3" id="KW-0445">Lipid transport</keyword>
<dbReference type="Gene3D" id="2.60.40.150">
    <property type="entry name" value="C2 domain"/>
    <property type="match status" value="1"/>
</dbReference>
<feature type="domain" description="Intermembrane lipid transfer protein VPS13-like C-terminal" evidence="6">
    <location>
        <begin position="3860"/>
        <end position="3972"/>
    </location>
</feature>
<dbReference type="Pfam" id="PF12624">
    <property type="entry name" value="VPS13_N"/>
    <property type="match status" value="1"/>
</dbReference>
<dbReference type="GO" id="GO:0006869">
    <property type="term" value="P:lipid transport"/>
    <property type="evidence" value="ECO:0007669"/>
    <property type="project" value="UniProtKB-KW"/>
</dbReference>
<dbReference type="InterPro" id="IPR026854">
    <property type="entry name" value="VPS13_N"/>
</dbReference>
<comment type="similarity">
    <text evidence="1">Belongs to the VPS13 family.</text>
</comment>
<organism evidence="7 8">
    <name type="scientific">Lithospermum erythrorhizon</name>
    <name type="common">Purple gromwell</name>
    <name type="synonym">Lithospermum officinale var. erythrorhizon</name>
    <dbReference type="NCBI Taxonomy" id="34254"/>
    <lineage>
        <taxon>Eukaryota</taxon>
        <taxon>Viridiplantae</taxon>
        <taxon>Streptophyta</taxon>
        <taxon>Embryophyta</taxon>
        <taxon>Tracheophyta</taxon>
        <taxon>Spermatophyta</taxon>
        <taxon>Magnoliopsida</taxon>
        <taxon>eudicotyledons</taxon>
        <taxon>Gunneridae</taxon>
        <taxon>Pentapetalae</taxon>
        <taxon>asterids</taxon>
        <taxon>lamiids</taxon>
        <taxon>Boraginales</taxon>
        <taxon>Boraginaceae</taxon>
        <taxon>Boraginoideae</taxon>
        <taxon>Lithospermeae</taxon>
        <taxon>Lithospermum</taxon>
    </lineage>
</organism>
<dbReference type="Pfam" id="PF06101">
    <property type="entry name" value="Vps62"/>
    <property type="match status" value="2"/>
</dbReference>
<dbReference type="Proteomes" id="UP001454036">
    <property type="component" value="Unassembled WGS sequence"/>
</dbReference>
<dbReference type="InterPro" id="IPR009291">
    <property type="entry name" value="Vps62"/>
</dbReference>
<proteinExistence type="inferred from homology"/>
<gene>
    <name evidence="7" type="ORF">LIER_00762</name>
</gene>
<feature type="domain" description="Vacuolar protein sorting-associated protein 13 VPS13 adaptor binding" evidence="5">
    <location>
        <begin position="2822"/>
        <end position="3401"/>
    </location>
</feature>
<dbReference type="InterPro" id="IPR056748">
    <property type="entry name" value="VPS13-like_C"/>
</dbReference>
<evidence type="ECO:0000256" key="1">
    <source>
        <dbReference type="ARBA" id="ARBA00006545"/>
    </source>
</evidence>
<dbReference type="Pfam" id="PF25037">
    <property type="entry name" value="VPS13_C"/>
    <property type="match status" value="1"/>
</dbReference>
<accession>A0AAV3NIJ2</accession>
<dbReference type="Pfam" id="PF25036">
    <property type="entry name" value="VPS13_VAB"/>
    <property type="match status" value="1"/>
</dbReference>